<dbReference type="GO" id="GO:0016874">
    <property type="term" value="F:ligase activity"/>
    <property type="evidence" value="ECO:0007669"/>
    <property type="project" value="UniProtKB-KW"/>
</dbReference>
<reference evidence="1 2" key="1">
    <citation type="journal article" date="2011" name="Stand. Genomic Sci.">
        <title>Complete genome sequence of Marivirga tractuosa type strain (H-43).</title>
        <authorList>
            <person name="Pagani I."/>
            <person name="Chertkov O."/>
            <person name="Lapidus A."/>
            <person name="Lucas S."/>
            <person name="Del Rio T.G."/>
            <person name="Tice H."/>
            <person name="Copeland A."/>
            <person name="Cheng J.F."/>
            <person name="Nolan M."/>
            <person name="Saunders E."/>
            <person name="Pitluck S."/>
            <person name="Held B."/>
            <person name="Goodwin L."/>
            <person name="Liolios K."/>
            <person name="Ovchinikova G."/>
            <person name="Ivanova N."/>
            <person name="Mavromatis K."/>
            <person name="Pati A."/>
            <person name="Chen A."/>
            <person name="Palaniappan K."/>
            <person name="Land M."/>
            <person name="Hauser L."/>
            <person name="Jeffries C.D."/>
            <person name="Detter J.C."/>
            <person name="Han C."/>
            <person name="Tapia R."/>
            <person name="Ngatchou-Djao O.D."/>
            <person name="Rohde M."/>
            <person name="Goker M."/>
            <person name="Spring S."/>
            <person name="Sikorski J."/>
            <person name="Woyke T."/>
            <person name="Bristow J."/>
            <person name="Eisen J.A."/>
            <person name="Markowitz V."/>
            <person name="Hugenholtz P."/>
            <person name="Klenk H.P."/>
            <person name="Kyrpides N.C."/>
        </authorList>
    </citation>
    <scope>NUCLEOTIDE SEQUENCE [LARGE SCALE GENOMIC DNA]</scope>
    <source>
        <strain evidence="2">ATCC 23168 / DSM 4126 / NBRC 15989 / NCIMB 1408 / VKM B-1430 / H-43</strain>
    </source>
</reference>
<dbReference type="InterPro" id="IPR009097">
    <property type="entry name" value="Cyclic_Pdiesterase"/>
</dbReference>
<dbReference type="PANTHER" id="PTHR40037:SF1">
    <property type="entry name" value="PHOSPHOESTERASE SAOUHSC_00951-RELATED"/>
    <property type="match status" value="1"/>
</dbReference>
<dbReference type="PANTHER" id="PTHR40037">
    <property type="entry name" value="PHOSPHOESTERASE YJCG-RELATED"/>
    <property type="match status" value="1"/>
</dbReference>
<name>E4TPJ1_MARTH</name>
<organism evidence="1 2">
    <name type="scientific">Marivirga tractuosa (strain ATCC 23168 / DSM 4126 / NBRC 15989 / NCIMB 1408 / VKM B-1430 / H-43)</name>
    <name type="common">Microscilla tractuosa</name>
    <name type="synonym">Flexibacter tractuosus</name>
    <dbReference type="NCBI Taxonomy" id="643867"/>
    <lineage>
        <taxon>Bacteria</taxon>
        <taxon>Pseudomonadati</taxon>
        <taxon>Bacteroidota</taxon>
        <taxon>Cytophagia</taxon>
        <taxon>Cytophagales</taxon>
        <taxon>Marivirgaceae</taxon>
        <taxon>Marivirga</taxon>
    </lineage>
</organism>
<dbReference type="EMBL" id="CP002349">
    <property type="protein sequence ID" value="ADR22555.1"/>
    <property type="molecule type" value="Genomic_DNA"/>
</dbReference>
<keyword evidence="1" id="KW-0436">Ligase</keyword>
<dbReference type="KEGG" id="mtt:Ftrac_2577"/>
<dbReference type="Gene3D" id="3.90.1140.10">
    <property type="entry name" value="Cyclic phosphodiesterase"/>
    <property type="match status" value="1"/>
</dbReference>
<dbReference type="HOGENOM" id="CLU_100506_0_0_10"/>
<protein>
    <submittedName>
        <fullName evidence="1">2',5' RNA ligase</fullName>
    </submittedName>
</protein>
<keyword evidence="2" id="KW-1185">Reference proteome</keyword>
<evidence type="ECO:0000313" key="2">
    <source>
        <dbReference type="Proteomes" id="UP000008720"/>
    </source>
</evidence>
<dbReference type="SUPFAM" id="SSF55144">
    <property type="entry name" value="LigT-like"/>
    <property type="match status" value="1"/>
</dbReference>
<dbReference type="Pfam" id="PF13563">
    <property type="entry name" value="2_5_RNA_ligase2"/>
    <property type="match status" value="1"/>
</dbReference>
<sequence length="173" mass="20354">MFFIGICPPHPLEKRIHGIKEEFRQKYGVKGGFRSKAHITLQMPFNLAINKEEQFISALNYMLAGKRTFKIELKDFGNFEPRVIFINVDENRELDSLQKSVEHLMKKFQVFNSTHKNNGFTPHITVAFRDLKKPTFSKIWNEVKDRDFKESFRANAITVFKHNGNSWDIFSKN</sequence>
<proteinExistence type="predicted"/>
<dbReference type="Proteomes" id="UP000008720">
    <property type="component" value="Chromosome"/>
</dbReference>
<dbReference type="STRING" id="643867.Ftrac_2577"/>
<accession>E4TPJ1</accession>
<evidence type="ECO:0000313" key="1">
    <source>
        <dbReference type="EMBL" id="ADR22555.1"/>
    </source>
</evidence>
<gene>
    <name evidence="1" type="ordered locus">Ftrac_2577</name>
</gene>
<dbReference type="InterPro" id="IPR050580">
    <property type="entry name" value="2H_phosphoesterase_YjcG-like"/>
</dbReference>
<dbReference type="eggNOG" id="COG1514">
    <property type="taxonomic scope" value="Bacteria"/>
</dbReference>
<dbReference type="AlphaFoldDB" id="E4TPJ1"/>